<dbReference type="Gene3D" id="1.10.600.10">
    <property type="entry name" value="Farnesyl Diphosphate Synthase"/>
    <property type="match status" value="1"/>
</dbReference>
<dbReference type="CDD" id="cd00685">
    <property type="entry name" value="Trans_IPPS_HT"/>
    <property type="match status" value="1"/>
</dbReference>
<sequence>MSLLAGTDTRTPAPQATEEFAARFGVALDDFFRTRPDVDAARELAGEVRALVLAGGKRMRPAFAWWGWRAAGGEACGDAAEATVRALVSLELLQCCALVHDDVMDRSATRRGRPAVHEAFAARHRRHRWSGSARHHGDCAAILVGDLALAWADDALVTAGLPAAALRRAWRPWQEMRTEMMAGQHLDLLATARREGSLEAALRVASLKTAAYTVERPLHLGAALADAPADLIGCLREFGRDIGVAFQLRDDLIGVFGDGAVTGKPVGEDLREGKRTPLMAIAVARATAAGDHAARRTLLRCLTGVPITDETVAAVRALLVDLGAVEAVERLIDTLTASGLAALDRAAVDEVARTHLKRLAARAVHRRD</sequence>
<dbReference type="RefSeq" id="WP_106619758.1">
    <property type="nucleotide sequence ID" value="NZ_PYAX01000019.1"/>
</dbReference>
<evidence type="ECO:0000256" key="6">
    <source>
        <dbReference type="RuleBase" id="RU004466"/>
    </source>
</evidence>
<evidence type="ECO:0000256" key="4">
    <source>
        <dbReference type="ARBA" id="ARBA00022723"/>
    </source>
</evidence>
<dbReference type="GO" id="GO:0008299">
    <property type="term" value="P:isoprenoid biosynthetic process"/>
    <property type="evidence" value="ECO:0007669"/>
    <property type="project" value="InterPro"/>
</dbReference>
<comment type="cofactor">
    <cofactor evidence="1">
        <name>Mg(2+)</name>
        <dbReference type="ChEBI" id="CHEBI:18420"/>
    </cofactor>
</comment>
<accession>A0A2P8HZK5</accession>
<keyword evidence="8" id="KW-1185">Reference proteome</keyword>
<dbReference type="AlphaFoldDB" id="A0A2P8HZK5"/>
<protein>
    <submittedName>
        <fullName evidence="7">Geranylgeranyl diphosphate synthase type I</fullName>
    </submittedName>
</protein>
<comment type="similarity">
    <text evidence="2 6">Belongs to the FPP/GGPP synthase family.</text>
</comment>
<dbReference type="InterPro" id="IPR033749">
    <property type="entry name" value="Polyprenyl_synt_CS"/>
</dbReference>
<dbReference type="PROSITE" id="PS00444">
    <property type="entry name" value="POLYPRENYL_SYNTHASE_2"/>
    <property type="match status" value="1"/>
</dbReference>
<dbReference type="SFLD" id="SFLDG01017">
    <property type="entry name" value="Polyprenyl_Transferase_Like"/>
    <property type="match status" value="1"/>
</dbReference>
<gene>
    <name evidence="7" type="ORF">B0I31_11992</name>
</gene>
<reference evidence="7 8" key="1">
    <citation type="submission" date="2018-03" db="EMBL/GenBank/DDBJ databases">
        <title>Genomic Encyclopedia of Type Strains, Phase III (KMG-III): the genomes of soil and plant-associated and newly described type strains.</title>
        <authorList>
            <person name="Whitman W."/>
        </authorList>
    </citation>
    <scope>NUCLEOTIDE SEQUENCE [LARGE SCALE GENOMIC DNA]</scope>
    <source>
        <strain evidence="7 8">CGMCC 4.7097</strain>
    </source>
</reference>
<organism evidence="7 8">
    <name type="scientific">Saccharothrix carnea</name>
    <dbReference type="NCBI Taxonomy" id="1280637"/>
    <lineage>
        <taxon>Bacteria</taxon>
        <taxon>Bacillati</taxon>
        <taxon>Actinomycetota</taxon>
        <taxon>Actinomycetes</taxon>
        <taxon>Pseudonocardiales</taxon>
        <taxon>Pseudonocardiaceae</taxon>
        <taxon>Saccharothrix</taxon>
    </lineage>
</organism>
<name>A0A2P8HZK5_SACCR</name>
<dbReference type="InterPro" id="IPR008949">
    <property type="entry name" value="Isoprenoid_synthase_dom_sf"/>
</dbReference>
<dbReference type="PROSITE" id="PS00723">
    <property type="entry name" value="POLYPRENYL_SYNTHASE_1"/>
    <property type="match status" value="1"/>
</dbReference>
<keyword evidence="3 6" id="KW-0808">Transferase</keyword>
<evidence type="ECO:0000256" key="3">
    <source>
        <dbReference type="ARBA" id="ARBA00022679"/>
    </source>
</evidence>
<dbReference type="SFLD" id="SFLDS00005">
    <property type="entry name" value="Isoprenoid_Synthase_Type_I"/>
    <property type="match status" value="1"/>
</dbReference>
<keyword evidence="5" id="KW-0460">Magnesium</keyword>
<evidence type="ECO:0000256" key="2">
    <source>
        <dbReference type="ARBA" id="ARBA00006706"/>
    </source>
</evidence>
<keyword evidence="4" id="KW-0479">Metal-binding</keyword>
<dbReference type="GO" id="GO:0004659">
    <property type="term" value="F:prenyltransferase activity"/>
    <property type="evidence" value="ECO:0007669"/>
    <property type="project" value="InterPro"/>
</dbReference>
<dbReference type="Pfam" id="PF00348">
    <property type="entry name" value="polyprenyl_synt"/>
    <property type="match status" value="1"/>
</dbReference>
<evidence type="ECO:0000313" key="7">
    <source>
        <dbReference type="EMBL" id="PSL51662.1"/>
    </source>
</evidence>
<dbReference type="EMBL" id="PYAX01000019">
    <property type="protein sequence ID" value="PSL51662.1"/>
    <property type="molecule type" value="Genomic_DNA"/>
</dbReference>
<proteinExistence type="inferred from homology"/>
<evidence type="ECO:0000256" key="5">
    <source>
        <dbReference type="ARBA" id="ARBA00022842"/>
    </source>
</evidence>
<evidence type="ECO:0000256" key="1">
    <source>
        <dbReference type="ARBA" id="ARBA00001946"/>
    </source>
</evidence>
<evidence type="ECO:0000313" key="8">
    <source>
        <dbReference type="Proteomes" id="UP000241118"/>
    </source>
</evidence>
<dbReference type="Proteomes" id="UP000241118">
    <property type="component" value="Unassembled WGS sequence"/>
</dbReference>
<dbReference type="PANTHER" id="PTHR12001:SF85">
    <property type="entry name" value="SHORT CHAIN ISOPRENYL DIPHOSPHATE SYNTHASE"/>
    <property type="match status" value="1"/>
</dbReference>
<dbReference type="PANTHER" id="PTHR12001">
    <property type="entry name" value="GERANYLGERANYL PYROPHOSPHATE SYNTHASE"/>
    <property type="match status" value="1"/>
</dbReference>
<dbReference type="InterPro" id="IPR000092">
    <property type="entry name" value="Polyprenyl_synt"/>
</dbReference>
<dbReference type="OrthoDB" id="4497239at2"/>
<dbReference type="GO" id="GO:0046872">
    <property type="term" value="F:metal ion binding"/>
    <property type="evidence" value="ECO:0007669"/>
    <property type="project" value="UniProtKB-KW"/>
</dbReference>
<dbReference type="SUPFAM" id="SSF48576">
    <property type="entry name" value="Terpenoid synthases"/>
    <property type="match status" value="1"/>
</dbReference>
<comment type="caution">
    <text evidence="7">The sequence shown here is derived from an EMBL/GenBank/DDBJ whole genome shotgun (WGS) entry which is preliminary data.</text>
</comment>